<dbReference type="PANTHER" id="PTHR43790:SF9">
    <property type="entry name" value="GALACTOFURANOSE TRANSPORTER ATP-BINDING PROTEIN YTFR"/>
    <property type="match status" value="1"/>
</dbReference>
<evidence type="ECO:0000256" key="2">
    <source>
        <dbReference type="ARBA" id="ARBA00022737"/>
    </source>
</evidence>
<dbReference type="InterPro" id="IPR027417">
    <property type="entry name" value="P-loop_NTPase"/>
</dbReference>
<feature type="region of interest" description="Disordered" evidence="5">
    <location>
        <begin position="155"/>
        <end position="200"/>
    </location>
</feature>
<dbReference type="InterPro" id="IPR003439">
    <property type="entry name" value="ABC_transporter-like_ATP-bd"/>
</dbReference>
<reference evidence="8" key="1">
    <citation type="journal article" date="2019" name="Int. J. Syst. Evol. Microbiol.">
        <title>The Global Catalogue of Microorganisms (GCM) 10K type strain sequencing project: providing services to taxonomists for standard genome sequencing and annotation.</title>
        <authorList>
            <consortium name="The Broad Institute Genomics Platform"/>
            <consortium name="The Broad Institute Genome Sequencing Center for Infectious Disease"/>
            <person name="Wu L."/>
            <person name="Ma J."/>
        </authorList>
    </citation>
    <scope>NUCLEOTIDE SEQUENCE [LARGE SCALE GENOMIC DNA]</scope>
    <source>
        <strain evidence="8">NBRC 112299</strain>
    </source>
</reference>
<organism evidence="7 8">
    <name type="scientific">Demequina litorisediminis</name>
    <dbReference type="NCBI Taxonomy" id="1849022"/>
    <lineage>
        <taxon>Bacteria</taxon>
        <taxon>Bacillati</taxon>
        <taxon>Actinomycetota</taxon>
        <taxon>Actinomycetes</taxon>
        <taxon>Micrococcales</taxon>
        <taxon>Demequinaceae</taxon>
        <taxon>Demequina</taxon>
    </lineage>
</organism>
<evidence type="ECO:0000256" key="5">
    <source>
        <dbReference type="SAM" id="MobiDB-lite"/>
    </source>
</evidence>
<evidence type="ECO:0000256" key="1">
    <source>
        <dbReference type="ARBA" id="ARBA00022448"/>
    </source>
</evidence>
<comment type="caution">
    <text evidence="7">The sequence shown here is derived from an EMBL/GenBank/DDBJ whole genome shotgun (WGS) entry which is preliminary data.</text>
</comment>
<evidence type="ECO:0000313" key="7">
    <source>
        <dbReference type="EMBL" id="GMA36643.1"/>
    </source>
</evidence>
<keyword evidence="1" id="KW-0813">Transport</keyword>
<dbReference type="Pfam" id="PF00005">
    <property type="entry name" value="ABC_tran"/>
    <property type="match status" value="1"/>
</dbReference>
<evidence type="ECO:0000256" key="3">
    <source>
        <dbReference type="ARBA" id="ARBA00022741"/>
    </source>
</evidence>
<keyword evidence="8" id="KW-1185">Reference proteome</keyword>
<dbReference type="Proteomes" id="UP001157125">
    <property type="component" value="Unassembled WGS sequence"/>
</dbReference>
<evidence type="ECO:0000256" key="4">
    <source>
        <dbReference type="ARBA" id="ARBA00022840"/>
    </source>
</evidence>
<dbReference type="EMBL" id="BSUN01000001">
    <property type="protein sequence ID" value="GMA36643.1"/>
    <property type="molecule type" value="Genomic_DNA"/>
</dbReference>
<name>A0ABQ6IHL3_9MICO</name>
<evidence type="ECO:0000313" key="8">
    <source>
        <dbReference type="Proteomes" id="UP001157125"/>
    </source>
</evidence>
<feature type="domain" description="ABC transporter" evidence="6">
    <location>
        <begin position="61"/>
        <end position="127"/>
    </location>
</feature>
<dbReference type="Gene3D" id="3.40.50.300">
    <property type="entry name" value="P-loop containing nucleotide triphosphate hydrolases"/>
    <property type="match status" value="1"/>
</dbReference>
<protein>
    <recommendedName>
        <fullName evidence="6">ABC transporter domain-containing protein</fullName>
    </recommendedName>
</protein>
<gene>
    <name evidence="7" type="ORF">GCM10025876_28470</name>
</gene>
<accession>A0ABQ6IHL3</accession>
<proteinExistence type="predicted"/>
<dbReference type="SUPFAM" id="SSF52540">
    <property type="entry name" value="P-loop containing nucleoside triphosphate hydrolases"/>
    <property type="match status" value="1"/>
</dbReference>
<keyword evidence="2" id="KW-0677">Repeat</keyword>
<keyword evidence="4" id="KW-0067">ATP-binding</keyword>
<keyword evidence="3" id="KW-0547">Nucleotide-binding</keyword>
<evidence type="ECO:0000259" key="6">
    <source>
        <dbReference type="Pfam" id="PF00005"/>
    </source>
</evidence>
<sequence>MLKDGRSEASNLPVASTPTRELISLMTGRDVENVFPPRVPVAADAPVVLEVDSLALAGRFEDVSLTIRAGEIVGLAGLVGSGRSEILETIAGHRKASNGTVRVSGKVLRPGSVRDAVAADMGLAPEERKSQGLILEEPIYRNATLSTFSRFAKEGCSTRRPNAAPPPSRCGTSTCAPRSPTASPARSRAATSRRSCSRGG</sequence>
<feature type="compositionally biased region" description="Low complexity" evidence="5">
    <location>
        <begin position="172"/>
        <end position="194"/>
    </location>
</feature>
<dbReference type="PANTHER" id="PTHR43790">
    <property type="entry name" value="CARBOHYDRATE TRANSPORT ATP-BINDING PROTEIN MG119-RELATED"/>
    <property type="match status" value="1"/>
</dbReference>
<dbReference type="InterPro" id="IPR050107">
    <property type="entry name" value="ABC_carbohydrate_import_ATPase"/>
</dbReference>